<dbReference type="InterPro" id="IPR056647">
    <property type="entry name" value="DUF7745"/>
</dbReference>
<evidence type="ECO:0000313" key="3">
    <source>
        <dbReference type="Proteomes" id="UP001058974"/>
    </source>
</evidence>
<protein>
    <recommendedName>
        <fullName evidence="1">DUF7745 domain-containing protein</fullName>
    </recommendedName>
</protein>
<sequence length="148" mass="17502">MWERPKEDELEEFILHGGETSYRELLRKVTRAWEKVHVKDNKPKRKDTSSEESYTPWVKERVRLIKLSFVIDPTYVPGIPNHITMSIEEVDRLKANIARLKKAQAEGKRWKRASELAIWEHQEREHVIMTQIRGFKEALAKSRAIAAR</sequence>
<evidence type="ECO:0000313" key="2">
    <source>
        <dbReference type="EMBL" id="KAI5395963.1"/>
    </source>
</evidence>
<name>A0A9D5A667_PEA</name>
<proteinExistence type="predicted"/>
<feature type="domain" description="DUF7745" evidence="1">
    <location>
        <begin position="1"/>
        <end position="62"/>
    </location>
</feature>
<organism evidence="2 3">
    <name type="scientific">Pisum sativum</name>
    <name type="common">Garden pea</name>
    <name type="synonym">Lathyrus oleraceus</name>
    <dbReference type="NCBI Taxonomy" id="3888"/>
    <lineage>
        <taxon>Eukaryota</taxon>
        <taxon>Viridiplantae</taxon>
        <taxon>Streptophyta</taxon>
        <taxon>Embryophyta</taxon>
        <taxon>Tracheophyta</taxon>
        <taxon>Spermatophyta</taxon>
        <taxon>Magnoliopsida</taxon>
        <taxon>eudicotyledons</taxon>
        <taxon>Gunneridae</taxon>
        <taxon>Pentapetalae</taxon>
        <taxon>rosids</taxon>
        <taxon>fabids</taxon>
        <taxon>Fabales</taxon>
        <taxon>Fabaceae</taxon>
        <taxon>Papilionoideae</taxon>
        <taxon>50 kb inversion clade</taxon>
        <taxon>NPAAA clade</taxon>
        <taxon>Hologalegina</taxon>
        <taxon>IRL clade</taxon>
        <taxon>Fabeae</taxon>
        <taxon>Lathyrus</taxon>
    </lineage>
</organism>
<accession>A0A9D5A667</accession>
<dbReference type="AlphaFoldDB" id="A0A9D5A667"/>
<dbReference type="Proteomes" id="UP001058974">
    <property type="component" value="Chromosome 6"/>
</dbReference>
<dbReference type="Gramene" id="Psat06G0223800-T1">
    <property type="protein sequence ID" value="KAI5395963.1"/>
    <property type="gene ID" value="KIW84_062238"/>
</dbReference>
<reference evidence="2 3" key="1">
    <citation type="journal article" date="2022" name="Nat. Genet.">
        <title>Improved pea reference genome and pan-genome highlight genomic features and evolutionary characteristics.</title>
        <authorList>
            <person name="Yang T."/>
            <person name="Liu R."/>
            <person name="Luo Y."/>
            <person name="Hu S."/>
            <person name="Wang D."/>
            <person name="Wang C."/>
            <person name="Pandey M.K."/>
            <person name="Ge S."/>
            <person name="Xu Q."/>
            <person name="Li N."/>
            <person name="Li G."/>
            <person name="Huang Y."/>
            <person name="Saxena R.K."/>
            <person name="Ji Y."/>
            <person name="Li M."/>
            <person name="Yan X."/>
            <person name="He Y."/>
            <person name="Liu Y."/>
            <person name="Wang X."/>
            <person name="Xiang C."/>
            <person name="Varshney R.K."/>
            <person name="Ding H."/>
            <person name="Gao S."/>
            <person name="Zong X."/>
        </authorList>
    </citation>
    <scope>NUCLEOTIDE SEQUENCE [LARGE SCALE GENOMIC DNA]</scope>
    <source>
        <strain evidence="2 3">cv. Zhongwan 6</strain>
    </source>
</reference>
<gene>
    <name evidence="2" type="ORF">KIW84_062238</name>
</gene>
<evidence type="ECO:0000259" key="1">
    <source>
        <dbReference type="Pfam" id="PF24924"/>
    </source>
</evidence>
<dbReference type="Pfam" id="PF24924">
    <property type="entry name" value="DUF7745"/>
    <property type="match status" value="1"/>
</dbReference>
<comment type="caution">
    <text evidence="2">The sequence shown here is derived from an EMBL/GenBank/DDBJ whole genome shotgun (WGS) entry which is preliminary data.</text>
</comment>
<keyword evidence="3" id="KW-1185">Reference proteome</keyword>
<dbReference type="EMBL" id="JAMSHJ010000006">
    <property type="protein sequence ID" value="KAI5395963.1"/>
    <property type="molecule type" value="Genomic_DNA"/>
</dbReference>